<proteinExistence type="predicted"/>
<gene>
    <name evidence="1" type="ORF">ACFORF_01870</name>
</gene>
<name>A0ABV8CTJ8_9STRE</name>
<dbReference type="EMBL" id="JBHRZV010000009">
    <property type="protein sequence ID" value="MFC3927382.1"/>
    <property type="molecule type" value="Genomic_DNA"/>
</dbReference>
<keyword evidence="2" id="KW-1185">Reference proteome</keyword>
<protein>
    <submittedName>
        <fullName evidence="1">Uncharacterized protein</fullName>
    </submittedName>
</protein>
<sequence>MKIGNSSSPIASLLNFGLRLTGPLLRLFASEYVSLASHSAEV</sequence>
<evidence type="ECO:0000313" key="2">
    <source>
        <dbReference type="Proteomes" id="UP001595807"/>
    </source>
</evidence>
<accession>A0ABV8CTJ8</accession>
<evidence type="ECO:0000313" key="1">
    <source>
        <dbReference type="EMBL" id="MFC3927382.1"/>
    </source>
</evidence>
<dbReference type="RefSeq" id="WP_380424869.1">
    <property type="nucleotide sequence ID" value="NZ_JBHRZV010000009.1"/>
</dbReference>
<dbReference type="Proteomes" id="UP001595807">
    <property type="component" value="Unassembled WGS sequence"/>
</dbReference>
<organism evidence="1 2">
    <name type="scientific">Streptococcus caprae</name>
    <dbReference type="NCBI Taxonomy" id="1640501"/>
    <lineage>
        <taxon>Bacteria</taxon>
        <taxon>Bacillati</taxon>
        <taxon>Bacillota</taxon>
        <taxon>Bacilli</taxon>
        <taxon>Lactobacillales</taxon>
        <taxon>Streptococcaceae</taxon>
        <taxon>Streptococcus</taxon>
    </lineage>
</organism>
<reference evidence="2" key="1">
    <citation type="journal article" date="2019" name="Int. J. Syst. Evol. Microbiol.">
        <title>The Global Catalogue of Microorganisms (GCM) 10K type strain sequencing project: providing services to taxonomists for standard genome sequencing and annotation.</title>
        <authorList>
            <consortium name="The Broad Institute Genomics Platform"/>
            <consortium name="The Broad Institute Genome Sequencing Center for Infectious Disease"/>
            <person name="Wu L."/>
            <person name="Ma J."/>
        </authorList>
    </citation>
    <scope>NUCLEOTIDE SEQUENCE [LARGE SCALE GENOMIC DNA]</scope>
    <source>
        <strain evidence="2">CCUG 67170</strain>
    </source>
</reference>
<comment type="caution">
    <text evidence="1">The sequence shown here is derived from an EMBL/GenBank/DDBJ whole genome shotgun (WGS) entry which is preliminary data.</text>
</comment>